<organism evidence="7 8">
    <name type="scientific">Adineta ricciae</name>
    <name type="common">Rotifer</name>
    <dbReference type="NCBI Taxonomy" id="249248"/>
    <lineage>
        <taxon>Eukaryota</taxon>
        <taxon>Metazoa</taxon>
        <taxon>Spiralia</taxon>
        <taxon>Gnathifera</taxon>
        <taxon>Rotifera</taxon>
        <taxon>Eurotatoria</taxon>
        <taxon>Bdelloidea</taxon>
        <taxon>Adinetida</taxon>
        <taxon>Adinetidae</taxon>
        <taxon>Adineta</taxon>
    </lineage>
</organism>
<dbReference type="GO" id="GO:0061630">
    <property type="term" value="F:ubiquitin protein ligase activity"/>
    <property type="evidence" value="ECO:0007669"/>
    <property type="project" value="TreeGrafter"/>
</dbReference>
<dbReference type="AlphaFoldDB" id="A0A814C1V2"/>
<dbReference type="SUPFAM" id="SSF51735">
    <property type="entry name" value="NAD(P)-binding Rossmann-fold domains"/>
    <property type="match status" value="1"/>
</dbReference>
<dbReference type="Gene3D" id="3.30.40.10">
    <property type="entry name" value="Zinc/RING finger domain, C3HC4 (zinc finger)"/>
    <property type="match status" value="1"/>
</dbReference>
<evidence type="ECO:0000256" key="3">
    <source>
        <dbReference type="ARBA" id="ARBA00022833"/>
    </source>
</evidence>
<evidence type="ECO:0000259" key="6">
    <source>
        <dbReference type="PROSITE" id="PS50089"/>
    </source>
</evidence>
<dbReference type="Proteomes" id="UP000663828">
    <property type="component" value="Unassembled WGS sequence"/>
</dbReference>
<evidence type="ECO:0000313" key="7">
    <source>
        <dbReference type="EMBL" id="CAF0934933.1"/>
    </source>
</evidence>
<keyword evidence="2 4" id="KW-0863">Zinc-finger</keyword>
<feature type="domain" description="RING-type" evidence="6">
    <location>
        <begin position="159"/>
        <end position="198"/>
    </location>
</feature>
<evidence type="ECO:0000256" key="5">
    <source>
        <dbReference type="SAM" id="MobiDB-lite"/>
    </source>
</evidence>
<protein>
    <recommendedName>
        <fullName evidence="6">RING-type domain-containing protein</fullName>
    </recommendedName>
</protein>
<evidence type="ECO:0000313" key="8">
    <source>
        <dbReference type="Proteomes" id="UP000663828"/>
    </source>
</evidence>
<dbReference type="EMBL" id="CAJNOR010000510">
    <property type="protein sequence ID" value="CAF0934933.1"/>
    <property type="molecule type" value="Genomic_DNA"/>
</dbReference>
<dbReference type="GO" id="GO:0008270">
    <property type="term" value="F:zinc ion binding"/>
    <property type="evidence" value="ECO:0007669"/>
    <property type="project" value="UniProtKB-KW"/>
</dbReference>
<keyword evidence="1" id="KW-0479">Metal-binding</keyword>
<dbReference type="SUPFAM" id="SSF57850">
    <property type="entry name" value="RING/U-box"/>
    <property type="match status" value="1"/>
</dbReference>
<accession>A0A814C1V2</accession>
<dbReference type="InterPro" id="IPR013083">
    <property type="entry name" value="Znf_RING/FYVE/PHD"/>
</dbReference>
<evidence type="ECO:0000256" key="1">
    <source>
        <dbReference type="ARBA" id="ARBA00022723"/>
    </source>
</evidence>
<name>A0A814C1V2_ADIRI</name>
<dbReference type="Pfam" id="PF13920">
    <property type="entry name" value="zf-C3HC4_3"/>
    <property type="match status" value="1"/>
</dbReference>
<dbReference type="GO" id="GO:0016567">
    <property type="term" value="P:protein ubiquitination"/>
    <property type="evidence" value="ECO:0007669"/>
    <property type="project" value="TreeGrafter"/>
</dbReference>
<dbReference type="GO" id="GO:0006631">
    <property type="term" value="P:fatty acid metabolic process"/>
    <property type="evidence" value="ECO:0007669"/>
    <property type="project" value="InterPro"/>
</dbReference>
<dbReference type="SMART" id="SM00184">
    <property type="entry name" value="RING"/>
    <property type="match status" value="1"/>
</dbReference>
<evidence type="ECO:0000256" key="2">
    <source>
        <dbReference type="ARBA" id="ARBA00022771"/>
    </source>
</evidence>
<evidence type="ECO:0000256" key="4">
    <source>
        <dbReference type="PROSITE-ProRule" id="PRU00175"/>
    </source>
</evidence>
<dbReference type="InterPro" id="IPR006176">
    <property type="entry name" value="3-OHacyl-CoA_DH_NAD-bd"/>
</dbReference>
<keyword evidence="8" id="KW-1185">Reference proteome</keyword>
<reference evidence="7" key="1">
    <citation type="submission" date="2021-02" db="EMBL/GenBank/DDBJ databases">
        <authorList>
            <person name="Nowell W R."/>
        </authorList>
    </citation>
    <scope>NUCLEOTIDE SEQUENCE</scope>
</reference>
<dbReference type="PROSITE" id="PS50089">
    <property type="entry name" value="ZF_RING_2"/>
    <property type="match status" value="1"/>
</dbReference>
<dbReference type="GO" id="GO:0070403">
    <property type="term" value="F:NAD+ binding"/>
    <property type="evidence" value="ECO:0007669"/>
    <property type="project" value="InterPro"/>
</dbReference>
<dbReference type="Gene3D" id="3.40.50.720">
    <property type="entry name" value="NAD(P)-binding Rossmann-like Domain"/>
    <property type="match status" value="1"/>
</dbReference>
<dbReference type="PANTHER" id="PTHR46858:SF5">
    <property type="entry name" value="E3 UBIQUITIN-PROTEIN LIGASE APD1-RELATED"/>
    <property type="match status" value="1"/>
</dbReference>
<feature type="region of interest" description="Disordered" evidence="5">
    <location>
        <begin position="125"/>
        <end position="149"/>
    </location>
</feature>
<keyword evidence="3" id="KW-0862">Zinc</keyword>
<comment type="caution">
    <text evidence="7">The sequence shown here is derived from an EMBL/GenBank/DDBJ whole genome shotgun (WGS) entry which is preliminary data.</text>
</comment>
<dbReference type="PANTHER" id="PTHR46858">
    <property type="entry name" value="OS05G0521000 PROTEIN"/>
    <property type="match status" value="1"/>
</dbReference>
<dbReference type="InterPro" id="IPR036291">
    <property type="entry name" value="NAD(P)-bd_dom_sf"/>
</dbReference>
<dbReference type="Pfam" id="PF02737">
    <property type="entry name" value="3HCDH_N"/>
    <property type="match status" value="1"/>
</dbReference>
<gene>
    <name evidence="7" type="ORF">XAT740_LOCUS9789</name>
</gene>
<feature type="non-terminal residue" evidence="7">
    <location>
        <position position="1"/>
    </location>
</feature>
<feature type="compositionally biased region" description="Polar residues" evidence="5">
    <location>
        <begin position="125"/>
        <end position="144"/>
    </location>
</feature>
<sequence>FFFQEAAQFAPANVIICSNTMRLDLDKISENLSHKESFVGARFLFPVYYVPEVELNPSKSTSTQTISAVRKLLEQMDKVLYFRSSMDPLILDEEQREARRKARIEQLKKSSGIMVVRGRTLPELTSSTHRTSHNGNRSELIDSTNNGNNNSIANENVDCSICMDRPRNSVIRSCNHFVTCYECARLLYNRKDPCPVCRKRIDDVIRVYT</sequence>
<proteinExistence type="predicted"/>
<dbReference type="InterPro" id="IPR001841">
    <property type="entry name" value="Znf_RING"/>
</dbReference>